<dbReference type="Gene3D" id="3.40.50.1820">
    <property type="entry name" value="alpha/beta hydrolase"/>
    <property type="match status" value="1"/>
</dbReference>
<dbReference type="InterPro" id="IPR029058">
    <property type="entry name" value="AB_hydrolase_fold"/>
</dbReference>
<dbReference type="Proteomes" id="UP000030671">
    <property type="component" value="Unassembled WGS sequence"/>
</dbReference>
<dbReference type="InterPro" id="IPR000073">
    <property type="entry name" value="AB_hydrolase_1"/>
</dbReference>
<gene>
    <name evidence="2" type="ORF">HETIRDRAFT_33408</name>
</gene>
<accession>W4K637</accession>
<dbReference type="GeneID" id="20671759"/>
<dbReference type="eggNOG" id="ENOG502SNPR">
    <property type="taxonomic scope" value="Eukaryota"/>
</dbReference>
<feature type="non-terminal residue" evidence="2">
    <location>
        <position position="245"/>
    </location>
</feature>
<evidence type="ECO:0000259" key="1">
    <source>
        <dbReference type="Pfam" id="PF12697"/>
    </source>
</evidence>
<dbReference type="EMBL" id="KI925459">
    <property type="protein sequence ID" value="ETW80531.1"/>
    <property type="molecule type" value="Genomic_DNA"/>
</dbReference>
<feature type="domain" description="AB hydrolase-1" evidence="1">
    <location>
        <begin position="35"/>
        <end position="199"/>
    </location>
</feature>
<evidence type="ECO:0000313" key="2">
    <source>
        <dbReference type="EMBL" id="ETW80531.1"/>
    </source>
</evidence>
<organism evidence="2 3">
    <name type="scientific">Heterobasidion irregulare (strain TC 32-1)</name>
    <dbReference type="NCBI Taxonomy" id="747525"/>
    <lineage>
        <taxon>Eukaryota</taxon>
        <taxon>Fungi</taxon>
        <taxon>Dikarya</taxon>
        <taxon>Basidiomycota</taxon>
        <taxon>Agaricomycotina</taxon>
        <taxon>Agaricomycetes</taxon>
        <taxon>Russulales</taxon>
        <taxon>Bondarzewiaceae</taxon>
        <taxon>Heterobasidion</taxon>
        <taxon>Heterobasidion annosum species complex</taxon>
    </lineage>
</organism>
<keyword evidence="3" id="KW-1185">Reference proteome</keyword>
<dbReference type="SUPFAM" id="SSF53474">
    <property type="entry name" value="alpha/beta-Hydrolases"/>
    <property type="match status" value="1"/>
</dbReference>
<reference evidence="2 3" key="1">
    <citation type="journal article" date="2012" name="New Phytol.">
        <title>Insight into trade-off between wood decay and parasitism from the genome of a fungal forest pathogen.</title>
        <authorList>
            <person name="Olson A."/>
            <person name="Aerts A."/>
            <person name="Asiegbu F."/>
            <person name="Belbahri L."/>
            <person name="Bouzid O."/>
            <person name="Broberg A."/>
            <person name="Canback B."/>
            <person name="Coutinho P.M."/>
            <person name="Cullen D."/>
            <person name="Dalman K."/>
            <person name="Deflorio G."/>
            <person name="van Diepen L.T."/>
            <person name="Dunand C."/>
            <person name="Duplessis S."/>
            <person name="Durling M."/>
            <person name="Gonthier P."/>
            <person name="Grimwood J."/>
            <person name="Fossdal C.G."/>
            <person name="Hansson D."/>
            <person name="Henrissat B."/>
            <person name="Hietala A."/>
            <person name="Himmelstrand K."/>
            <person name="Hoffmeister D."/>
            <person name="Hogberg N."/>
            <person name="James T.Y."/>
            <person name="Karlsson M."/>
            <person name="Kohler A."/>
            <person name="Kues U."/>
            <person name="Lee Y.H."/>
            <person name="Lin Y.C."/>
            <person name="Lind M."/>
            <person name="Lindquist E."/>
            <person name="Lombard V."/>
            <person name="Lucas S."/>
            <person name="Lunden K."/>
            <person name="Morin E."/>
            <person name="Murat C."/>
            <person name="Park J."/>
            <person name="Raffaello T."/>
            <person name="Rouze P."/>
            <person name="Salamov A."/>
            <person name="Schmutz J."/>
            <person name="Solheim H."/>
            <person name="Stahlberg J."/>
            <person name="Velez H."/>
            <person name="de Vries R.P."/>
            <person name="Wiebenga A."/>
            <person name="Woodward S."/>
            <person name="Yakovlev I."/>
            <person name="Garbelotto M."/>
            <person name="Martin F."/>
            <person name="Grigoriev I.V."/>
            <person name="Stenlid J."/>
        </authorList>
    </citation>
    <scope>NUCLEOTIDE SEQUENCE [LARGE SCALE GENOMIC DNA]</scope>
    <source>
        <strain evidence="2 3">TC 32-1</strain>
    </source>
</reference>
<dbReference type="AlphaFoldDB" id="W4K637"/>
<proteinExistence type="predicted"/>
<dbReference type="Pfam" id="PF12697">
    <property type="entry name" value="Abhydrolase_6"/>
    <property type="match status" value="1"/>
</dbReference>
<name>W4K637_HETIT</name>
<dbReference type="RefSeq" id="XP_009546897.1">
    <property type="nucleotide sequence ID" value="XM_009548602.1"/>
</dbReference>
<dbReference type="KEGG" id="hir:HETIRDRAFT_33408"/>
<dbReference type="InParanoid" id="W4K637"/>
<dbReference type="HOGENOM" id="CLU_045014_1_0_1"/>
<evidence type="ECO:0000313" key="3">
    <source>
        <dbReference type="Proteomes" id="UP000030671"/>
    </source>
</evidence>
<protein>
    <submittedName>
        <fullName evidence="2">Esterase/lipase/thioesterase</fullName>
    </submittedName>
</protein>
<dbReference type="OrthoDB" id="5311491at2759"/>
<sequence>MPFDSLVVNQSDAKLSYIDSGAPSMQSPYTTIFAFHGLGYTHAIFQKVLSIAVDKGIRFVAISRRSYPGSTPFTADELDVILNGSNEQKSAWMEARGHETATFINAFIENHNLPAISDDGNSGGVVILGWSLGSYVCTTALSNADTLPVDIRQRLGRYIRALILQEPVPLAFGFPMPARDWTPMADNNIPVEDRYPLWRQWMTSYFEHGDLSKRNIDLLSYIVPSTVRVPTIFNMSKAQFNDIVY</sequence>